<feature type="transmembrane region" description="Helical" evidence="7">
    <location>
        <begin position="6"/>
        <end position="23"/>
    </location>
</feature>
<dbReference type="InterPro" id="IPR049278">
    <property type="entry name" value="MS_channel_C"/>
</dbReference>
<dbReference type="Proteomes" id="UP001236507">
    <property type="component" value="Unassembled WGS sequence"/>
</dbReference>
<feature type="domain" description="Mechanosensitive ion channel MscS C-terminal" evidence="9">
    <location>
        <begin position="250"/>
        <end position="336"/>
    </location>
</feature>
<keyword evidence="12" id="KW-1185">Reference proteome</keyword>
<comment type="caution">
    <text evidence="11">The sequence shown here is derived from an EMBL/GenBank/DDBJ whole genome shotgun (WGS) entry which is preliminary data.</text>
</comment>
<accession>A0ABT6Y6R8</accession>
<dbReference type="PANTHER" id="PTHR30221:SF1">
    <property type="entry name" value="SMALL-CONDUCTANCE MECHANOSENSITIVE CHANNEL"/>
    <property type="match status" value="1"/>
</dbReference>
<evidence type="ECO:0000259" key="8">
    <source>
        <dbReference type="Pfam" id="PF00924"/>
    </source>
</evidence>
<dbReference type="RefSeq" id="WP_283344237.1">
    <property type="nucleotide sequence ID" value="NZ_JASHIF010000007.1"/>
</dbReference>
<dbReference type="InterPro" id="IPR045275">
    <property type="entry name" value="MscS_archaea/bacteria_type"/>
</dbReference>
<feature type="domain" description="Mechanosensitive ion channel transmembrane helices 2/3" evidence="10">
    <location>
        <begin position="132"/>
        <end position="173"/>
    </location>
</feature>
<dbReference type="SUPFAM" id="SSF82689">
    <property type="entry name" value="Mechanosensitive channel protein MscS (YggB), C-terminal domain"/>
    <property type="match status" value="1"/>
</dbReference>
<feature type="transmembrane region" description="Helical" evidence="7">
    <location>
        <begin position="129"/>
        <end position="147"/>
    </location>
</feature>
<evidence type="ECO:0000313" key="11">
    <source>
        <dbReference type="EMBL" id="MDI9859260.1"/>
    </source>
</evidence>
<comment type="similarity">
    <text evidence="2">Belongs to the MscS (TC 1.A.23) family.</text>
</comment>
<dbReference type="Pfam" id="PF21088">
    <property type="entry name" value="MS_channel_1st"/>
    <property type="match status" value="1"/>
</dbReference>
<sequence length="356" mass="39593">MLESNWIIIVFLLGWICAGVGIAKTAQTIWRGRVKAAYGNFDTIHSEASFNDILLVSIHNNIVPLLAAIFLEMGVEYYNKELGHYQIYAGRIAHIFLIFSIAKACANFFTSLANQKMPQVNGSVPTSSIITNIIRVAIYIGALVMILQSVGVSVAPALTALGVSGLAVALALQDTLSNLFAGLQLLVSKKIRPQDYVQLSTGEEGFIEDITWRNTTIRTMANHIVIVPNSKISTNALKNYNFPDTETPATVSIGISYDCDLEYVEKVAIEVATSTMLRLEGAVENFTPVVRFNSFEESSIKMTVIMRAKTFSDQFLIKHEFMKDIHKKFREESIEIPFPTRTMIMKSPQEMAVHEE</sequence>
<dbReference type="Gene3D" id="2.30.30.60">
    <property type="match status" value="1"/>
</dbReference>
<comment type="subcellular location">
    <subcellularLocation>
        <location evidence="1">Cell membrane</location>
        <topology evidence="1">Multi-pass membrane protein</topology>
    </subcellularLocation>
</comment>
<evidence type="ECO:0000256" key="1">
    <source>
        <dbReference type="ARBA" id="ARBA00004651"/>
    </source>
</evidence>
<dbReference type="SUPFAM" id="SSF50182">
    <property type="entry name" value="Sm-like ribonucleoproteins"/>
    <property type="match status" value="1"/>
</dbReference>
<dbReference type="EMBL" id="JASHIF010000007">
    <property type="protein sequence ID" value="MDI9859260.1"/>
    <property type="molecule type" value="Genomic_DNA"/>
</dbReference>
<proteinExistence type="inferred from homology"/>
<evidence type="ECO:0000256" key="3">
    <source>
        <dbReference type="ARBA" id="ARBA00022475"/>
    </source>
</evidence>
<reference evidence="11 12" key="1">
    <citation type="submission" date="2023-05" db="EMBL/GenBank/DDBJ databases">
        <title>Novel species of genus Flectobacillus isolated from stream in China.</title>
        <authorList>
            <person name="Lu H."/>
        </authorList>
    </citation>
    <scope>NUCLEOTIDE SEQUENCE [LARGE SCALE GENOMIC DNA]</scope>
    <source>
        <strain evidence="11 12">KCTC 42575</strain>
    </source>
</reference>
<evidence type="ECO:0000259" key="10">
    <source>
        <dbReference type="Pfam" id="PF21088"/>
    </source>
</evidence>
<keyword evidence="4 7" id="KW-0812">Transmembrane</keyword>
<organism evidence="11 12">
    <name type="scientific">Flectobacillus roseus</name>
    <dbReference type="NCBI Taxonomy" id="502259"/>
    <lineage>
        <taxon>Bacteria</taxon>
        <taxon>Pseudomonadati</taxon>
        <taxon>Bacteroidota</taxon>
        <taxon>Cytophagia</taxon>
        <taxon>Cytophagales</taxon>
        <taxon>Flectobacillaceae</taxon>
        <taxon>Flectobacillus</taxon>
    </lineage>
</organism>
<dbReference type="SUPFAM" id="SSF82861">
    <property type="entry name" value="Mechanosensitive channel protein MscS (YggB), transmembrane region"/>
    <property type="match status" value="1"/>
</dbReference>
<dbReference type="PANTHER" id="PTHR30221">
    <property type="entry name" value="SMALL-CONDUCTANCE MECHANOSENSITIVE CHANNEL"/>
    <property type="match status" value="1"/>
</dbReference>
<evidence type="ECO:0000259" key="9">
    <source>
        <dbReference type="Pfam" id="PF21082"/>
    </source>
</evidence>
<keyword evidence="6 7" id="KW-0472">Membrane</keyword>
<keyword evidence="3" id="KW-1003">Cell membrane</keyword>
<dbReference type="InterPro" id="IPR049142">
    <property type="entry name" value="MS_channel_1st"/>
</dbReference>
<dbReference type="InterPro" id="IPR006685">
    <property type="entry name" value="MscS_channel_2nd"/>
</dbReference>
<dbReference type="Pfam" id="PF00924">
    <property type="entry name" value="MS_channel_2nd"/>
    <property type="match status" value="1"/>
</dbReference>
<evidence type="ECO:0000313" key="12">
    <source>
        <dbReference type="Proteomes" id="UP001236507"/>
    </source>
</evidence>
<dbReference type="InterPro" id="IPR011066">
    <property type="entry name" value="MscS_channel_C_sf"/>
</dbReference>
<evidence type="ECO:0000256" key="5">
    <source>
        <dbReference type="ARBA" id="ARBA00022989"/>
    </source>
</evidence>
<gene>
    <name evidence="11" type="ORF">QM524_08575</name>
</gene>
<evidence type="ECO:0000256" key="2">
    <source>
        <dbReference type="ARBA" id="ARBA00008017"/>
    </source>
</evidence>
<evidence type="ECO:0000256" key="7">
    <source>
        <dbReference type="SAM" id="Phobius"/>
    </source>
</evidence>
<feature type="transmembrane region" description="Helical" evidence="7">
    <location>
        <begin position="53"/>
        <end position="71"/>
    </location>
</feature>
<protein>
    <submittedName>
        <fullName evidence="11">Mechanosensitive ion channel family protein</fullName>
    </submittedName>
</protein>
<evidence type="ECO:0000256" key="6">
    <source>
        <dbReference type="ARBA" id="ARBA00023136"/>
    </source>
</evidence>
<dbReference type="Pfam" id="PF21082">
    <property type="entry name" value="MS_channel_3rd"/>
    <property type="match status" value="1"/>
</dbReference>
<dbReference type="Gene3D" id="3.30.70.100">
    <property type="match status" value="1"/>
</dbReference>
<dbReference type="InterPro" id="IPR023408">
    <property type="entry name" value="MscS_beta-dom_sf"/>
</dbReference>
<feature type="transmembrane region" description="Helical" evidence="7">
    <location>
        <begin position="91"/>
        <end position="109"/>
    </location>
</feature>
<keyword evidence="5 7" id="KW-1133">Transmembrane helix</keyword>
<dbReference type="Gene3D" id="1.10.287.1260">
    <property type="match status" value="1"/>
</dbReference>
<dbReference type="InterPro" id="IPR010920">
    <property type="entry name" value="LSM_dom_sf"/>
</dbReference>
<evidence type="ECO:0000256" key="4">
    <source>
        <dbReference type="ARBA" id="ARBA00022692"/>
    </source>
</evidence>
<dbReference type="InterPro" id="IPR011014">
    <property type="entry name" value="MscS_channel_TM-2"/>
</dbReference>
<feature type="domain" description="Mechanosensitive ion channel MscS" evidence="8">
    <location>
        <begin position="174"/>
        <end position="241"/>
    </location>
</feature>
<name>A0ABT6Y6R8_9BACT</name>